<evidence type="ECO:0000256" key="1">
    <source>
        <dbReference type="ARBA" id="ARBA00043967"/>
    </source>
</evidence>
<evidence type="ECO:0000259" key="2">
    <source>
        <dbReference type="Pfam" id="PF01458"/>
    </source>
</evidence>
<accession>A0A1F2PB64</accession>
<dbReference type="InterPro" id="IPR000825">
    <property type="entry name" value="SUF_FeS_clus_asmbl_SufBD_core"/>
</dbReference>
<name>A0A1F2PB64_9EURY</name>
<dbReference type="AlphaFoldDB" id="A0A1F2PB64"/>
<keyword evidence="4" id="KW-1185">Reference proteome</keyword>
<proteinExistence type="inferred from homology"/>
<evidence type="ECO:0000313" key="4">
    <source>
        <dbReference type="Proteomes" id="UP000186940"/>
    </source>
</evidence>
<dbReference type="SUPFAM" id="SSF101960">
    <property type="entry name" value="Stabilizer of iron transporter SufD"/>
    <property type="match status" value="1"/>
</dbReference>
<gene>
    <name evidence="3" type="ORF">SCAL_000223</name>
</gene>
<dbReference type="PATRIC" id="fig|1838285.3.peg.227"/>
<dbReference type="PANTHER" id="PTHR30508">
    <property type="entry name" value="FES CLUSTER ASSEMBLY PROTEIN SUF"/>
    <property type="match status" value="1"/>
</dbReference>
<reference evidence="3" key="1">
    <citation type="submission" date="2016-05" db="EMBL/GenBank/DDBJ databases">
        <title>Microbial consortia oxidize butane by reversing methanogenesis.</title>
        <authorList>
            <person name="Laso-Perez R."/>
            <person name="Richter M."/>
            <person name="Wegener G."/>
            <person name="Musat F."/>
        </authorList>
    </citation>
    <scope>NUCLEOTIDE SEQUENCE [LARGE SCALE GENOMIC DNA]</scope>
    <source>
        <strain evidence="3">BOX2</strain>
    </source>
</reference>
<dbReference type="Pfam" id="PF01458">
    <property type="entry name" value="SUFBD_core"/>
    <property type="match status" value="1"/>
</dbReference>
<evidence type="ECO:0000313" key="3">
    <source>
        <dbReference type="EMBL" id="OFV68547.1"/>
    </source>
</evidence>
<dbReference type="STRING" id="1838285.SCAL_000223"/>
<organism evidence="3 4">
    <name type="scientific">Candidatus Syntropharchaeum caldarium</name>
    <dbReference type="NCBI Taxonomy" id="1838285"/>
    <lineage>
        <taxon>Archaea</taxon>
        <taxon>Methanobacteriati</taxon>
        <taxon>Methanobacteriota</taxon>
        <taxon>Stenosarchaea group</taxon>
        <taxon>Methanomicrobia</taxon>
        <taxon>Methanosarcinales</taxon>
        <taxon>ANME-2 cluster</taxon>
        <taxon>Candidatus Syntropharchaeum</taxon>
    </lineage>
</organism>
<dbReference type="InterPro" id="IPR037284">
    <property type="entry name" value="SUF_FeS_clus_asmbl_SufBD_sf"/>
</dbReference>
<comment type="caution">
    <text evidence="3">The sequence shown here is derived from an EMBL/GenBank/DDBJ whole genome shotgun (WGS) entry which is preliminary data.</text>
</comment>
<dbReference type="Proteomes" id="UP000186940">
    <property type="component" value="Unassembled WGS sequence"/>
</dbReference>
<dbReference type="GO" id="GO:0016226">
    <property type="term" value="P:iron-sulfur cluster assembly"/>
    <property type="evidence" value="ECO:0007669"/>
    <property type="project" value="InterPro"/>
</dbReference>
<dbReference type="PANTHER" id="PTHR30508:SF1">
    <property type="entry name" value="UPF0051 PROTEIN ABCI8, CHLOROPLASTIC-RELATED"/>
    <property type="match status" value="1"/>
</dbReference>
<sequence>MSSEEVKIESYRLKGGEHGPISSLKELDEYEGELLAAGIDPEEKERSGSFLQQDHSVVFAKSLIPGLEILSTEEAIKKHSWLDEYLWNIVPADKDIYTKEVAERPTQGYFLRAEKGTKITLPLQSCLFISKDKIRQNVHNIVIAEENSELNIITGCTVAHTVSEALHLGISEFYVKKNAKITFTMVHNWSGGVDVRPRSATLIEDNGVFISNYIFMTPVKSLQMYPTAICAGENSRASFQSIIYAHGNTNIDSGSRIVLQGKGSRGEIISRAIATDNARIIAKGDLVGEAENVRGHLECRGLMLSDSSMIESIPELKARRKNIDLSHEAAVGKIAEEEIRYLMARGFTEDEAVGMIIRGFLSIDIKGLPEGLARETKKMFDMTLEKVM</sequence>
<comment type="similarity">
    <text evidence="1">Belongs to the iron-sulfur cluster assembly SufBD family.</text>
</comment>
<feature type="domain" description="SUF system FeS cluster assembly SufBD core" evidence="2">
    <location>
        <begin position="131"/>
        <end position="360"/>
    </location>
</feature>
<dbReference type="EMBL" id="LYOS01000001">
    <property type="protein sequence ID" value="OFV68547.1"/>
    <property type="molecule type" value="Genomic_DNA"/>
</dbReference>
<protein>
    <submittedName>
        <fullName evidence="3">SUF system FeS cluster assembly, SufBD</fullName>
    </submittedName>
</protein>
<dbReference type="InterPro" id="IPR055346">
    <property type="entry name" value="Fe-S_cluster_assembly_SufBD"/>
</dbReference>